<reference evidence="3 4" key="1">
    <citation type="journal article" date="2014" name="Genome Announc.">
        <title>Draft Genome Sequence of Propane- and Butane-Oxidizing Actinobacterium Rhodococcus ruber IEGM 231.</title>
        <authorList>
            <person name="Ivshina I.B."/>
            <person name="Kuyukina M.S."/>
            <person name="Krivoruchko A.V."/>
            <person name="Barbe V."/>
            <person name="Fischer C."/>
        </authorList>
    </citation>
    <scope>NUCLEOTIDE SEQUENCE [LARGE SCALE GENOMIC DNA]</scope>
</reference>
<feature type="compositionally biased region" description="Polar residues" evidence="1">
    <location>
        <begin position="278"/>
        <end position="290"/>
    </location>
</feature>
<evidence type="ECO:0000259" key="2">
    <source>
        <dbReference type="Pfam" id="PF13701"/>
    </source>
</evidence>
<organism evidence="3 4">
    <name type="scientific">Rhodococcus ruber</name>
    <dbReference type="NCBI Taxonomy" id="1830"/>
    <lineage>
        <taxon>Bacteria</taxon>
        <taxon>Bacillati</taxon>
        <taxon>Actinomycetota</taxon>
        <taxon>Actinomycetes</taxon>
        <taxon>Mycobacteriales</taxon>
        <taxon>Nocardiaceae</taxon>
        <taxon>Rhodococcus</taxon>
    </lineage>
</organism>
<dbReference type="Pfam" id="PF13701">
    <property type="entry name" value="DDE_Tnp_1_4"/>
    <property type="match status" value="1"/>
</dbReference>
<dbReference type="InterPro" id="IPR025668">
    <property type="entry name" value="Tnp_DDE_dom"/>
</dbReference>
<dbReference type="RefSeq" id="WP_052455337.1">
    <property type="nucleotide sequence ID" value="NZ_JBNQFU010000032.1"/>
</dbReference>
<gene>
    <name evidence="3" type="ORF">RHRU231_800019</name>
</gene>
<evidence type="ECO:0000313" key="3">
    <source>
        <dbReference type="EMBL" id="CDZ91092.1"/>
    </source>
</evidence>
<accession>A0A098BS67</accession>
<protein>
    <recommendedName>
        <fullName evidence="2">Transposase DDE domain-containing protein</fullName>
    </recommendedName>
</protein>
<sequence length="340" mass="36520">MRLAETTGLHELLEKPLSVESSNLAAKSASIVAGMLAGADSIDGLDILRHGAMGRRLGGVRGPVDAGHRASFAGIDEAGWTPITYPNAIRDDEKTRWISGADVTETAVTVFTSRRKAEHVTCHMVVRRVKRLNPAADAGEEELSAAHCHHAFVTNSTLTTVEADARHRDRAIVEQAIVESKDGPLAHLPSGRYTANATWLALAVIAFNLARAAGATASPRHARARWATLRTLLFNLPTRVVSSGRRLSLHLPTGWSWESAARRLFEIASSPPVATARPSAQQGTTGNSSGMPGRPAAHVCLQKIARPKLAGRRIRIRDDGSGIRGTDRSDLAARRPLSHR</sequence>
<evidence type="ECO:0000256" key="1">
    <source>
        <dbReference type="SAM" id="MobiDB-lite"/>
    </source>
</evidence>
<name>A0A098BS67_9NOCA</name>
<dbReference type="AlphaFoldDB" id="A0A098BS67"/>
<proteinExistence type="predicted"/>
<evidence type="ECO:0000313" key="4">
    <source>
        <dbReference type="Proteomes" id="UP000042997"/>
    </source>
</evidence>
<dbReference type="EMBL" id="CCSD01000095">
    <property type="protein sequence ID" value="CDZ91092.1"/>
    <property type="molecule type" value="Genomic_DNA"/>
</dbReference>
<feature type="region of interest" description="Disordered" evidence="1">
    <location>
        <begin position="272"/>
        <end position="295"/>
    </location>
</feature>
<feature type="region of interest" description="Disordered" evidence="1">
    <location>
        <begin position="315"/>
        <end position="340"/>
    </location>
</feature>
<feature type="domain" description="Transposase DDE" evidence="2">
    <location>
        <begin position="164"/>
        <end position="265"/>
    </location>
</feature>
<feature type="compositionally biased region" description="Basic and acidic residues" evidence="1">
    <location>
        <begin position="316"/>
        <end position="333"/>
    </location>
</feature>
<dbReference type="Proteomes" id="UP000042997">
    <property type="component" value="Unassembled WGS sequence"/>
</dbReference>